<evidence type="ECO:0000313" key="4">
    <source>
        <dbReference type="EMBL" id="CAL1145095.1"/>
    </source>
</evidence>
<name>A0A9P1CHR9_9DINO</name>
<dbReference type="EMBL" id="CAMXCT020001624">
    <property type="protein sequence ID" value="CAL1145095.1"/>
    <property type="molecule type" value="Genomic_DNA"/>
</dbReference>
<gene>
    <name evidence="3" type="ORF">C1SCF055_LOCUS18605</name>
</gene>
<dbReference type="EMBL" id="CAMXCT030001624">
    <property type="protein sequence ID" value="CAL4779032.1"/>
    <property type="molecule type" value="Genomic_DNA"/>
</dbReference>
<evidence type="ECO:0000313" key="5">
    <source>
        <dbReference type="Proteomes" id="UP001152797"/>
    </source>
</evidence>
<dbReference type="SUPFAM" id="SSF48403">
    <property type="entry name" value="Ankyrin repeat"/>
    <property type="match status" value="1"/>
</dbReference>
<reference evidence="4" key="2">
    <citation type="submission" date="2024-04" db="EMBL/GenBank/DDBJ databases">
        <authorList>
            <person name="Chen Y."/>
            <person name="Shah S."/>
            <person name="Dougan E. K."/>
            <person name="Thang M."/>
            <person name="Chan C."/>
        </authorList>
    </citation>
    <scope>NUCLEOTIDE SEQUENCE [LARGE SCALE GENOMIC DNA]</scope>
</reference>
<dbReference type="InterPro" id="IPR002048">
    <property type="entry name" value="EF_hand_dom"/>
</dbReference>
<dbReference type="PROSITE" id="PS50297">
    <property type="entry name" value="ANK_REP_REGION"/>
    <property type="match status" value="1"/>
</dbReference>
<keyword evidence="1" id="KW-0040">ANK repeat</keyword>
<feature type="domain" description="EF-hand" evidence="2">
    <location>
        <begin position="411"/>
        <end position="446"/>
    </location>
</feature>
<reference evidence="3" key="1">
    <citation type="submission" date="2022-10" db="EMBL/GenBank/DDBJ databases">
        <authorList>
            <person name="Chen Y."/>
            <person name="Dougan E. K."/>
            <person name="Chan C."/>
            <person name="Rhodes N."/>
            <person name="Thang M."/>
        </authorList>
    </citation>
    <scope>NUCLEOTIDE SEQUENCE</scope>
</reference>
<dbReference type="PROSITE" id="PS50088">
    <property type="entry name" value="ANK_REPEAT"/>
    <property type="match status" value="1"/>
</dbReference>
<evidence type="ECO:0000259" key="2">
    <source>
        <dbReference type="PROSITE" id="PS50222"/>
    </source>
</evidence>
<feature type="repeat" description="ANK" evidence="1">
    <location>
        <begin position="305"/>
        <end position="337"/>
    </location>
</feature>
<evidence type="ECO:0000313" key="3">
    <source>
        <dbReference type="EMBL" id="CAI3991720.1"/>
    </source>
</evidence>
<keyword evidence="5" id="KW-1185">Reference proteome</keyword>
<dbReference type="PROSITE" id="PS50222">
    <property type="entry name" value="EF_HAND_2"/>
    <property type="match status" value="1"/>
</dbReference>
<dbReference type="Gene3D" id="1.25.40.20">
    <property type="entry name" value="Ankyrin repeat-containing domain"/>
    <property type="match status" value="1"/>
</dbReference>
<proteinExistence type="predicted"/>
<dbReference type="InterPro" id="IPR036770">
    <property type="entry name" value="Ankyrin_rpt-contain_sf"/>
</dbReference>
<dbReference type="EMBL" id="CAMXCT010001624">
    <property type="protein sequence ID" value="CAI3991720.1"/>
    <property type="molecule type" value="Genomic_DNA"/>
</dbReference>
<dbReference type="AlphaFoldDB" id="A0A9P1CHR9"/>
<evidence type="ECO:0000256" key="1">
    <source>
        <dbReference type="PROSITE-ProRule" id="PRU00023"/>
    </source>
</evidence>
<dbReference type="GO" id="GO:0005509">
    <property type="term" value="F:calcium ion binding"/>
    <property type="evidence" value="ECO:0007669"/>
    <property type="project" value="InterPro"/>
</dbReference>
<dbReference type="OrthoDB" id="440194at2759"/>
<protein>
    <recommendedName>
        <fullName evidence="2">EF-hand domain-containing protein</fullName>
    </recommendedName>
</protein>
<dbReference type="InterPro" id="IPR002110">
    <property type="entry name" value="Ankyrin_rpt"/>
</dbReference>
<dbReference type="Proteomes" id="UP001152797">
    <property type="component" value="Unassembled WGS sequence"/>
</dbReference>
<comment type="caution">
    <text evidence="3">The sequence shown here is derived from an EMBL/GenBank/DDBJ whole genome shotgun (WGS) entry which is preliminary data.</text>
</comment>
<organism evidence="3">
    <name type="scientific">Cladocopium goreaui</name>
    <dbReference type="NCBI Taxonomy" id="2562237"/>
    <lineage>
        <taxon>Eukaryota</taxon>
        <taxon>Sar</taxon>
        <taxon>Alveolata</taxon>
        <taxon>Dinophyceae</taxon>
        <taxon>Suessiales</taxon>
        <taxon>Symbiodiniaceae</taxon>
        <taxon>Cladocopium</taxon>
    </lineage>
</organism>
<sequence>MAVVAQGFYPRELDPRLPLQGLIQRARAKQEKAMAEMKLEDAMQHVAQCPLDNIIQIQQCINMLQDAMQKGEETGANPVLMFAVEELLTDLRGRKARHDEFHSERIAAWHHLQQSCIQLHNSASAALKERKALQAAFQERSPKVPSGYKEELPVPSCSVSKSLQVSLGHFLELGLNSTDDIQAETENLLELLISVAGLKDFFQLPPPTDVFQLNDRQVDLASIYPNFKEFADVASPPIGPIPGLLKDCVRDFQKLLDTWAKLVAEAMPRGLLQAILSGSSDLVAACLYVCVDKPAVFAQVRDERTGAGAVHVAAAEGHTTIIKVLVENGADVHEVSLNGQSALDVAIETLQKQAIDVDLQLAGRLQETVDLLHNEYKVISYDYVKYKKRGAWFKRPETMLKWLRIKQLLEHHFENLKKAFLEIDTNHSGGIVKYEWEAMFGAEGQVKDALAAADLESNDVFGMLDGLDMEGKDMVITKSAFELLDLLDWHLTSDIWQDILLKPLFAGEPSQ</sequence>
<accession>A0A9P1CHR9</accession>
<dbReference type="Pfam" id="PF13637">
    <property type="entry name" value="Ank_4"/>
    <property type="match status" value="1"/>
</dbReference>